<dbReference type="STRING" id="1122155.SAMN02745158_02931"/>
<dbReference type="RefSeq" id="WP_072853068.1">
    <property type="nucleotide sequence ID" value="NZ_FQVI01000017.1"/>
</dbReference>
<dbReference type="PRINTS" id="PR00598">
    <property type="entry name" value="HTHMARR"/>
</dbReference>
<dbReference type="InterPro" id="IPR036390">
    <property type="entry name" value="WH_DNA-bd_sf"/>
</dbReference>
<evidence type="ECO:0000256" key="1">
    <source>
        <dbReference type="ARBA" id="ARBA00023015"/>
    </source>
</evidence>
<name>A0A1M4ZWH3_9CLOT</name>
<protein>
    <submittedName>
        <fullName evidence="5">DNA-binding transcriptional regulator, MarR family</fullName>
    </submittedName>
</protein>
<evidence type="ECO:0000256" key="2">
    <source>
        <dbReference type="ARBA" id="ARBA00023125"/>
    </source>
</evidence>
<dbReference type="InterPro" id="IPR023187">
    <property type="entry name" value="Tscrpt_reg_MarR-type_CS"/>
</dbReference>
<keyword evidence="3" id="KW-0804">Transcription</keyword>
<feature type="domain" description="HTH marR-type" evidence="4">
    <location>
        <begin position="1"/>
        <end position="144"/>
    </location>
</feature>
<dbReference type="PROSITE" id="PS50995">
    <property type="entry name" value="HTH_MARR_2"/>
    <property type="match status" value="1"/>
</dbReference>
<dbReference type="GO" id="GO:0003700">
    <property type="term" value="F:DNA-binding transcription factor activity"/>
    <property type="evidence" value="ECO:0007669"/>
    <property type="project" value="InterPro"/>
</dbReference>
<dbReference type="GO" id="GO:0003677">
    <property type="term" value="F:DNA binding"/>
    <property type="evidence" value="ECO:0007669"/>
    <property type="project" value="UniProtKB-KW"/>
</dbReference>
<dbReference type="Proteomes" id="UP000184245">
    <property type="component" value="Unassembled WGS sequence"/>
</dbReference>
<evidence type="ECO:0000313" key="6">
    <source>
        <dbReference type="Proteomes" id="UP000184245"/>
    </source>
</evidence>
<dbReference type="InterPro" id="IPR036388">
    <property type="entry name" value="WH-like_DNA-bd_sf"/>
</dbReference>
<keyword evidence="1" id="KW-0805">Transcription regulation</keyword>
<dbReference type="OrthoDB" id="1755545at2"/>
<dbReference type="Gene3D" id="1.10.10.10">
    <property type="entry name" value="Winged helix-like DNA-binding domain superfamily/Winged helix DNA-binding domain"/>
    <property type="match status" value="1"/>
</dbReference>
<evidence type="ECO:0000313" key="5">
    <source>
        <dbReference type="EMBL" id="SHF22325.1"/>
    </source>
</evidence>
<reference evidence="5 6" key="1">
    <citation type="submission" date="2016-11" db="EMBL/GenBank/DDBJ databases">
        <authorList>
            <person name="Jaros S."/>
            <person name="Januszkiewicz K."/>
            <person name="Wedrychowicz H."/>
        </authorList>
    </citation>
    <scope>NUCLEOTIDE SEQUENCE [LARGE SCALE GENOMIC DNA]</scope>
    <source>
        <strain evidence="5 6">DSM 17459</strain>
    </source>
</reference>
<dbReference type="PROSITE" id="PS01117">
    <property type="entry name" value="HTH_MARR_1"/>
    <property type="match status" value="1"/>
</dbReference>
<dbReference type="SUPFAM" id="SSF46785">
    <property type="entry name" value="Winged helix' DNA-binding domain"/>
    <property type="match status" value="1"/>
</dbReference>
<dbReference type="AlphaFoldDB" id="A0A1M4ZWH3"/>
<dbReference type="SMART" id="SM00347">
    <property type="entry name" value="HTH_MARR"/>
    <property type="match status" value="1"/>
</dbReference>
<keyword evidence="6" id="KW-1185">Reference proteome</keyword>
<organism evidence="5 6">
    <name type="scientific">Lactonifactor longoviformis DSM 17459</name>
    <dbReference type="NCBI Taxonomy" id="1122155"/>
    <lineage>
        <taxon>Bacteria</taxon>
        <taxon>Bacillati</taxon>
        <taxon>Bacillota</taxon>
        <taxon>Clostridia</taxon>
        <taxon>Eubacteriales</taxon>
        <taxon>Clostridiaceae</taxon>
        <taxon>Lactonifactor</taxon>
    </lineage>
</organism>
<dbReference type="PANTHER" id="PTHR42756:SF1">
    <property type="entry name" value="TRANSCRIPTIONAL REPRESSOR OF EMRAB OPERON"/>
    <property type="match status" value="1"/>
</dbReference>
<sequence>MLNTMNFDGMDSMHFLVGLLNEFVNRLQTKGDSFFKEISWKQCFLLICIKLFDKPPAISELSGAIGTSHQNVKQMLLKLEKGGYIKLFHDSEDRRKQRVMISEKGIAFDQKYAEPSREFMEQLFSGIDSEELKVTVKTMMKLDSNLKEMRE</sequence>
<gene>
    <name evidence="5" type="ORF">SAMN02745158_02931</name>
</gene>
<dbReference type="EMBL" id="FQVI01000017">
    <property type="protein sequence ID" value="SHF22325.1"/>
    <property type="molecule type" value="Genomic_DNA"/>
</dbReference>
<dbReference type="PANTHER" id="PTHR42756">
    <property type="entry name" value="TRANSCRIPTIONAL REGULATOR, MARR"/>
    <property type="match status" value="1"/>
</dbReference>
<keyword evidence="2 5" id="KW-0238">DNA-binding</keyword>
<proteinExistence type="predicted"/>
<evidence type="ECO:0000256" key="3">
    <source>
        <dbReference type="ARBA" id="ARBA00023163"/>
    </source>
</evidence>
<accession>A0A1M4ZWH3</accession>
<evidence type="ECO:0000259" key="4">
    <source>
        <dbReference type="PROSITE" id="PS50995"/>
    </source>
</evidence>
<dbReference type="InterPro" id="IPR000835">
    <property type="entry name" value="HTH_MarR-typ"/>
</dbReference>